<keyword evidence="2" id="KW-0663">Pyridoxal phosphate</keyword>
<keyword evidence="3" id="KW-0456">Lyase</keyword>
<dbReference type="PANTHER" id="PTHR43525">
    <property type="entry name" value="PROTEIN MALY"/>
    <property type="match status" value="1"/>
</dbReference>
<accession>A0A645DJ85</accession>
<dbReference type="Gene3D" id="3.40.640.10">
    <property type="entry name" value="Type I PLP-dependent aspartate aminotransferase-like (Major domain)"/>
    <property type="match status" value="1"/>
</dbReference>
<proteinExistence type="predicted"/>
<evidence type="ECO:0000256" key="2">
    <source>
        <dbReference type="ARBA" id="ARBA00022898"/>
    </source>
</evidence>
<organism evidence="3">
    <name type="scientific">bioreactor metagenome</name>
    <dbReference type="NCBI Taxonomy" id="1076179"/>
    <lineage>
        <taxon>unclassified sequences</taxon>
        <taxon>metagenomes</taxon>
        <taxon>ecological metagenomes</taxon>
    </lineage>
</organism>
<name>A0A645DJ85_9ZZZZ</name>
<dbReference type="InterPro" id="IPR015422">
    <property type="entry name" value="PyrdxlP-dep_Trfase_small"/>
</dbReference>
<reference evidence="3" key="1">
    <citation type="submission" date="2019-08" db="EMBL/GenBank/DDBJ databases">
        <authorList>
            <person name="Kucharzyk K."/>
            <person name="Murdoch R.W."/>
            <person name="Higgins S."/>
            <person name="Loffler F."/>
        </authorList>
    </citation>
    <scope>NUCLEOTIDE SEQUENCE</scope>
</reference>
<protein>
    <submittedName>
        <fullName evidence="3">Cystathionine beta-lyase PatB</fullName>
        <ecNumber evidence="3">4.4.1.8</ecNumber>
    </submittedName>
</protein>
<comment type="cofactor">
    <cofactor evidence="1">
        <name>pyridoxal 5'-phosphate</name>
        <dbReference type="ChEBI" id="CHEBI:597326"/>
    </cofactor>
</comment>
<dbReference type="SUPFAM" id="SSF53383">
    <property type="entry name" value="PLP-dependent transferases"/>
    <property type="match status" value="1"/>
</dbReference>
<dbReference type="Gene3D" id="3.90.1150.10">
    <property type="entry name" value="Aspartate Aminotransferase, domain 1"/>
    <property type="match status" value="1"/>
</dbReference>
<dbReference type="EC" id="4.4.1.8" evidence="3"/>
<sequence>MIKNEEMKEKYDNYLKSTGFDEANVFGLEGIIAAYSEGDEWLDGLIEYLNGNLKFLCEYMRENLPQIKVMVPDATYLAWLDFKALDAEPVYLHRLLKNDGRIWLDEGYLFGNSGEGFERINIACPREVLKEGLVRIKNCLVNNSLI</sequence>
<dbReference type="InterPro" id="IPR015421">
    <property type="entry name" value="PyrdxlP-dep_Trfase_major"/>
</dbReference>
<dbReference type="EMBL" id="VSSQ01036589">
    <property type="protein sequence ID" value="MPM89098.1"/>
    <property type="molecule type" value="Genomic_DNA"/>
</dbReference>
<gene>
    <name evidence="3" type="primary">patB_39</name>
    <name evidence="3" type="ORF">SDC9_136206</name>
</gene>
<evidence type="ECO:0000256" key="1">
    <source>
        <dbReference type="ARBA" id="ARBA00001933"/>
    </source>
</evidence>
<dbReference type="InterPro" id="IPR051798">
    <property type="entry name" value="Class-II_PLP-Dep_Aminotrans"/>
</dbReference>
<dbReference type="InterPro" id="IPR015424">
    <property type="entry name" value="PyrdxlP-dep_Trfase"/>
</dbReference>
<comment type="caution">
    <text evidence="3">The sequence shown here is derived from an EMBL/GenBank/DDBJ whole genome shotgun (WGS) entry which is preliminary data.</text>
</comment>
<dbReference type="AlphaFoldDB" id="A0A645DJ85"/>
<dbReference type="GO" id="GO:0016829">
    <property type="term" value="F:lyase activity"/>
    <property type="evidence" value="ECO:0007669"/>
    <property type="project" value="UniProtKB-KW"/>
</dbReference>
<evidence type="ECO:0000313" key="3">
    <source>
        <dbReference type="EMBL" id="MPM89098.1"/>
    </source>
</evidence>
<dbReference type="PANTHER" id="PTHR43525:SF1">
    <property type="entry name" value="PROTEIN MALY"/>
    <property type="match status" value="1"/>
</dbReference>